<accession>A0A1E7LVH5</accession>
<reference evidence="2 3" key="1">
    <citation type="journal article" date="2016" name="Front. Microbiol.">
        <title>Comparative Genomics Analysis of Streptomyces Species Reveals Their Adaptation to the Marine Environment and Their Diversity at the Genomic Level.</title>
        <authorList>
            <person name="Tian X."/>
            <person name="Zhang Z."/>
            <person name="Yang T."/>
            <person name="Chen M."/>
            <person name="Li J."/>
            <person name="Chen F."/>
            <person name="Yang J."/>
            <person name="Li W."/>
            <person name="Zhang B."/>
            <person name="Zhang Z."/>
            <person name="Wu J."/>
            <person name="Zhang C."/>
            <person name="Long L."/>
            <person name="Xiao J."/>
        </authorList>
    </citation>
    <scope>NUCLEOTIDE SEQUENCE [LARGE SCALE GENOMIC DNA]</scope>
    <source>
        <strain evidence="2 3">SCSIO M10372</strain>
    </source>
</reference>
<evidence type="ECO:0000313" key="3">
    <source>
        <dbReference type="Proteomes" id="UP000175971"/>
    </source>
</evidence>
<gene>
    <name evidence="2" type="ORF">AN221_13520</name>
</gene>
<proteinExistence type="predicted"/>
<dbReference type="AlphaFoldDB" id="A0A1E7LVH5"/>
<organism evidence="2 3">
    <name type="scientific">Streptomyces nanshensis</name>
    <dbReference type="NCBI Taxonomy" id="518642"/>
    <lineage>
        <taxon>Bacteria</taxon>
        <taxon>Bacillati</taxon>
        <taxon>Actinomycetota</taxon>
        <taxon>Actinomycetes</taxon>
        <taxon>Kitasatosporales</taxon>
        <taxon>Streptomycetaceae</taxon>
        <taxon>Streptomyces</taxon>
    </lineage>
</organism>
<protein>
    <submittedName>
        <fullName evidence="2">Uncharacterized protein</fullName>
    </submittedName>
</protein>
<name>A0A1E7LVH5_9ACTN</name>
<feature type="region of interest" description="Disordered" evidence="1">
    <location>
        <begin position="1"/>
        <end position="27"/>
    </location>
</feature>
<sequence length="232" mass="24355">MRGWALMGGPVTSTAEPTTGAGGCSPAGPRAPEAVLAGEVFSAGEIVNVEGRTGYWELMKPGPGPGVWTVESARLENRVSARVAASALQRLADAPRIRRGDLVMQRFPEQERASVVGAVAWLGQWVAVKEDPHSGGSGPAMMDAVDRLEVVTAEQLAAAVRLEVSHGGHQGRIVQAVVSARAGQFRVVCRCAPGAGEICRDGRAVTWCSTLESARELWDWHVGGPDPIDSAA</sequence>
<evidence type="ECO:0000313" key="2">
    <source>
        <dbReference type="EMBL" id="OEV20215.1"/>
    </source>
</evidence>
<evidence type="ECO:0000256" key="1">
    <source>
        <dbReference type="SAM" id="MobiDB-lite"/>
    </source>
</evidence>
<dbReference type="PATRIC" id="fig|518642.7.peg.5353"/>
<keyword evidence="3" id="KW-1185">Reference proteome</keyword>
<comment type="caution">
    <text evidence="2">The sequence shown here is derived from an EMBL/GenBank/DDBJ whole genome shotgun (WGS) entry which is preliminary data.</text>
</comment>
<dbReference type="EMBL" id="LJGZ01000027">
    <property type="protein sequence ID" value="OEV20215.1"/>
    <property type="molecule type" value="Genomic_DNA"/>
</dbReference>
<dbReference type="Proteomes" id="UP000175971">
    <property type="component" value="Unassembled WGS sequence"/>
</dbReference>